<comment type="caution">
    <text evidence="1">The sequence shown here is derived from an EMBL/GenBank/DDBJ whole genome shotgun (WGS) entry which is preliminary data.</text>
</comment>
<proteinExistence type="predicted"/>
<gene>
    <name evidence="1" type="ORF">SDC9_201445</name>
</gene>
<protein>
    <submittedName>
        <fullName evidence="1">Uncharacterized protein</fullName>
    </submittedName>
</protein>
<name>A0A645ITQ7_9ZZZZ</name>
<accession>A0A645ITQ7</accession>
<dbReference type="AlphaFoldDB" id="A0A645ITQ7"/>
<dbReference type="EMBL" id="VSSQ01121278">
    <property type="protein sequence ID" value="MPN53779.1"/>
    <property type="molecule type" value="Genomic_DNA"/>
</dbReference>
<reference evidence="1" key="1">
    <citation type="submission" date="2019-08" db="EMBL/GenBank/DDBJ databases">
        <authorList>
            <person name="Kucharzyk K."/>
            <person name="Murdoch R.W."/>
            <person name="Higgins S."/>
            <person name="Loffler F."/>
        </authorList>
    </citation>
    <scope>NUCLEOTIDE SEQUENCE</scope>
</reference>
<organism evidence="1">
    <name type="scientific">bioreactor metagenome</name>
    <dbReference type="NCBI Taxonomy" id="1076179"/>
    <lineage>
        <taxon>unclassified sequences</taxon>
        <taxon>metagenomes</taxon>
        <taxon>ecological metagenomes</taxon>
    </lineage>
</organism>
<sequence>MRQRYHIAVCHLDIIALDGFDVEKIHTEAFVGLTESIGLHHFCNLTHFTAQIKGTFLGAHAYSALCVLEIKNIPYIEPHNSFLCLKLKK</sequence>
<evidence type="ECO:0000313" key="1">
    <source>
        <dbReference type="EMBL" id="MPN53779.1"/>
    </source>
</evidence>